<feature type="non-terminal residue" evidence="1">
    <location>
        <position position="1"/>
    </location>
</feature>
<evidence type="ECO:0000313" key="2">
    <source>
        <dbReference type="Proteomes" id="UP000789405"/>
    </source>
</evidence>
<proteinExistence type="predicted"/>
<sequence length="41" mass="4717">WVGGFGFGVISRWVGLGLNRLVGGRFGFGVISRWWVWFWSD</sequence>
<dbReference type="AlphaFoldDB" id="A0A9N9J2U3"/>
<keyword evidence="2" id="KW-1185">Reference proteome</keyword>
<dbReference type="EMBL" id="CAJVPY010016996">
    <property type="protein sequence ID" value="CAG8759833.1"/>
    <property type="molecule type" value="Genomic_DNA"/>
</dbReference>
<comment type="caution">
    <text evidence="1">The sequence shown here is derived from an EMBL/GenBank/DDBJ whole genome shotgun (WGS) entry which is preliminary data.</text>
</comment>
<accession>A0A9N9J2U3</accession>
<organism evidence="1 2">
    <name type="scientific">Dentiscutata erythropus</name>
    <dbReference type="NCBI Taxonomy" id="1348616"/>
    <lineage>
        <taxon>Eukaryota</taxon>
        <taxon>Fungi</taxon>
        <taxon>Fungi incertae sedis</taxon>
        <taxon>Mucoromycota</taxon>
        <taxon>Glomeromycotina</taxon>
        <taxon>Glomeromycetes</taxon>
        <taxon>Diversisporales</taxon>
        <taxon>Gigasporaceae</taxon>
        <taxon>Dentiscutata</taxon>
    </lineage>
</organism>
<dbReference type="Proteomes" id="UP000789405">
    <property type="component" value="Unassembled WGS sequence"/>
</dbReference>
<gene>
    <name evidence="1" type="ORF">DERYTH_LOCUS17711</name>
</gene>
<evidence type="ECO:0000313" key="1">
    <source>
        <dbReference type="EMBL" id="CAG8759833.1"/>
    </source>
</evidence>
<protein>
    <submittedName>
        <fullName evidence="1">11946_t:CDS:1</fullName>
    </submittedName>
</protein>
<name>A0A9N9J2U3_9GLOM</name>
<reference evidence="1" key="1">
    <citation type="submission" date="2021-06" db="EMBL/GenBank/DDBJ databases">
        <authorList>
            <person name="Kallberg Y."/>
            <person name="Tangrot J."/>
            <person name="Rosling A."/>
        </authorList>
    </citation>
    <scope>NUCLEOTIDE SEQUENCE</scope>
    <source>
        <strain evidence="1">MA453B</strain>
    </source>
</reference>